<dbReference type="SUPFAM" id="SSF57535">
    <property type="entry name" value="Complement control module/SCR domain"/>
    <property type="match status" value="1"/>
</dbReference>
<dbReference type="EMBL" id="APCN01002463">
    <property type="status" value="NOT_ANNOTATED_CDS"/>
    <property type="molecule type" value="Genomic_DNA"/>
</dbReference>
<feature type="compositionally biased region" description="Acidic residues" evidence="4">
    <location>
        <begin position="206"/>
        <end position="215"/>
    </location>
</feature>
<protein>
    <submittedName>
        <fullName evidence="6">Uncharacterized protein</fullName>
    </submittedName>
</protein>
<dbReference type="EMBL" id="APCN01002464">
    <property type="status" value="NOT_ANNOTATED_CDS"/>
    <property type="molecule type" value="Genomic_DNA"/>
</dbReference>
<feature type="compositionally biased region" description="Low complexity" evidence="4">
    <location>
        <begin position="636"/>
        <end position="645"/>
    </location>
</feature>
<feature type="compositionally biased region" description="Basic and acidic residues" evidence="4">
    <location>
        <begin position="562"/>
        <end position="571"/>
    </location>
</feature>
<accession>A0A1Y9GKV4</accession>
<evidence type="ECO:0000256" key="4">
    <source>
        <dbReference type="SAM" id="MobiDB-lite"/>
    </source>
</evidence>
<feature type="region of interest" description="Disordered" evidence="4">
    <location>
        <begin position="736"/>
        <end position="755"/>
    </location>
</feature>
<dbReference type="AlphaFoldDB" id="A0A1Y9GKV4"/>
<evidence type="ECO:0000313" key="6">
    <source>
        <dbReference type="EnsemblMetazoa" id="AARA016372-PB"/>
    </source>
</evidence>
<feature type="compositionally biased region" description="Basic residues" evidence="4">
    <location>
        <begin position="396"/>
        <end position="406"/>
    </location>
</feature>
<keyword evidence="5" id="KW-0472">Membrane</keyword>
<dbReference type="InterPro" id="IPR035976">
    <property type="entry name" value="Sushi/SCR/CCP_sf"/>
</dbReference>
<name>A0A1Y9GKV4_ANOAR</name>
<reference evidence="6" key="1">
    <citation type="submission" date="2022-08" db="UniProtKB">
        <authorList>
            <consortium name="EnsemblMetazoa"/>
        </authorList>
    </citation>
    <scope>IDENTIFICATION</scope>
    <source>
        <strain evidence="6">Dongola</strain>
    </source>
</reference>
<dbReference type="SMART" id="SM00042">
    <property type="entry name" value="CUB"/>
    <property type="match status" value="1"/>
</dbReference>
<dbReference type="CDD" id="cd00041">
    <property type="entry name" value="CUB"/>
    <property type="match status" value="1"/>
</dbReference>
<dbReference type="RefSeq" id="XP_040165958.1">
    <property type="nucleotide sequence ID" value="XM_040310024.1"/>
</dbReference>
<evidence type="ECO:0000256" key="5">
    <source>
        <dbReference type="SAM" id="Phobius"/>
    </source>
</evidence>
<dbReference type="Proteomes" id="UP000075840">
    <property type="component" value="Unassembled WGS sequence"/>
</dbReference>
<dbReference type="VEuPathDB" id="VectorBase:AARA016372"/>
<dbReference type="GeneID" id="120901782"/>
<dbReference type="SUPFAM" id="SSF49854">
    <property type="entry name" value="Spermadhesin, CUB domain"/>
    <property type="match status" value="1"/>
</dbReference>
<feature type="region of interest" description="Disordered" evidence="4">
    <location>
        <begin position="205"/>
        <end position="260"/>
    </location>
</feature>
<feature type="region of interest" description="Disordered" evidence="4">
    <location>
        <begin position="502"/>
        <end position="574"/>
    </location>
</feature>
<comment type="caution">
    <text evidence="3">Lacks conserved residue(s) required for the propagation of feature annotation.</text>
</comment>
<feature type="compositionally biased region" description="Basic and acidic residues" evidence="4">
    <location>
        <begin position="661"/>
        <end position="672"/>
    </location>
</feature>
<dbReference type="InterPro" id="IPR000859">
    <property type="entry name" value="CUB_dom"/>
</dbReference>
<keyword evidence="5" id="KW-0812">Transmembrane</keyword>
<keyword evidence="1" id="KW-0677">Repeat</keyword>
<feature type="region of interest" description="Disordered" evidence="4">
    <location>
        <begin position="344"/>
        <end position="412"/>
    </location>
</feature>
<proteinExistence type="predicted"/>
<dbReference type="VEuPathDB" id="VectorBase:AARA21_011023"/>
<dbReference type="InterPro" id="IPR035914">
    <property type="entry name" value="Sperma_CUB_dom_sf"/>
</dbReference>
<feature type="compositionally biased region" description="Low complexity" evidence="4">
    <location>
        <begin position="248"/>
        <end position="258"/>
    </location>
</feature>
<feature type="region of interest" description="Disordered" evidence="4">
    <location>
        <begin position="628"/>
        <end position="687"/>
    </location>
</feature>
<keyword evidence="7" id="KW-1185">Reference proteome</keyword>
<dbReference type="EnsemblMetazoa" id="AARA016372-RB">
    <property type="protein sequence ID" value="AARA016372-PB"/>
    <property type="gene ID" value="AARA016372"/>
</dbReference>
<evidence type="ECO:0000256" key="3">
    <source>
        <dbReference type="PROSITE-ProRule" id="PRU00059"/>
    </source>
</evidence>
<feature type="compositionally biased region" description="Acidic residues" evidence="4">
    <location>
        <begin position="504"/>
        <end position="513"/>
    </location>
</feature>
<feature type="region of interest" description="Disordered" evidence="4">
    <location>
        <begin position="897"/>
        <end position="945"/>
    </location>
</feature>
<organism evidence="6 7">
    <name type="scientific">Anopheles arabiensis</name>
    <name type="common">Mosquito</name>
    <dbReference type="NCBI Taxonomy" id="7173"/>
    <lineage>
        <taxon>Eukaryota</taxon>
        <taxon>Metazoa</taxon>
        <taxon>Ecdysozoa</taxon>
        <taxon>Arthropoda</taxon>
        <taxon>Hexapoda</taxon>
        <taxon>Insecta</taxon>
        <taxon>Pterygota</taxon>
        <taxon>Neoptera</taxon>
        <taxon>Endopterygota</taxon>
        <taxon>Diptera</taxon>
        <taxon>Nematocera</taxon>
        <taxon>Culicoidea</taxon>
        <taxon>Culicidae</taxon>
        <taxon>Anophelinae</taxon>
        <taxon>Anopheles</taxon>
    </lineage>
</organism>
<evidence type="ECO:0000256" key="1">
    <source>
        <dbReference type="ARBA" id="ARBA00022737"/>
    </source>
</evidence>
<feature type="compositionally biased region" description="Low complexity" evidence="4">
    <location>
        <begin position="547"/>
        <end position="557"/>
    </location>
</feature>
<dbReference type="Gene3D" id="2.60.120.290">
    <property type="entry name" value="Spermadhesin, CUB domain"/>
    <property type="match status" value="1"/>
</dbReference>
<feature type="compositionally biased region" description="Acidic residues" evidence="4">
    <location>
        <begin position="914"/>
        <end position="934"/>
    </location>
</feature>
<sequence>MMAIRQRTDPAGSTRARGAARWHSTARIRSLVLPLLPLVLGCCCITLAHGAMEEMMIAPIEVIEEWGCYDTEIRLTCGNLESKIAILEARFTPRCMEQRTENCVYMDEHSVAHPFASQKVDKLILEETEAGRRFLATLRRNHEREQEQEAPEDGEPGTRELTAGGTNRREGATLVASRSLAKDKRSSLRATLEHLIVRYLRRLTSDDDADGDDGGEERGGYEVAARYRRQSLPATDSGSVGNTHRVPDAASSTSSPPAGGFFNSMEITLLTNDTDTNLTDGWDSAERWEADRTASQPLDGGSAPQLTAGAGAAAEGYGFSGPSVSELVGARVAGDGIVAGGASVSEAHGTTGGSGDDAASANGESEFRDNGDEVEYNLPIGGSAPVGGEMGELRQQRKKQEKPKGRRGGECDSVRKRVSQLDRFELERSMRNGSFREYNIRNALNYRCSGKNHCSFIFSQDHPFAVVWKEGTVRIKYICMDDFRISKYCGEHLIVGNEVHWEPLDGDTDEDSGGDGGTIAETSYHPETAFGSSEPPAAGDGGGGIANGAANDAPGPGSAEPSPERNEGGEDLRDDDESLAVLSEGRAGSPYRRLVRAGAAVGEPRAEALQAATIHSFHNLKILKPVDDEEAEEEQQGGVYEQRQQQHQKHQDQQQQQQQHRYNDTEMDRNQQETDGATATRNRNRQRQKVFSQDFRVLKILPSNLDVVEDIKQIGNEYYFKKDVEVVVDDSENEIVDSEGGRRKAEPNQPTVNSAATATTEMTETLDIVVLPAPTKDIEIYDNELLEPDSEGLPSARPEDDISVIGLITPTRPAVTTSSMTAASGGGSSTTTPSPATVPVSVETTLGHWDVDRLDLPESAEENRTNLAAGVDESTPPSSPPFSFNNRTFQTIQETVRQEFGESQGPFPPLGGNYDEEEEEEEEEDDFDDDDEADEGRYRGRGGIRTYDADGRRRLDKSHKKYMSVQRTLLKHPLRQGFLMTPSYPKYYIGDSTCRWTLYAGVHQRIKLTVLDLALRYDEECRDYLQVVDLNTNQTLFHSCTESSRPIEIVSIQERLEVSVRTTTKVIYPKRGVLIHYTALGCELPSPTPGHMRLVRRTEHRVKYVCDPLHVFPDSGETVRELICTARHTWHRPLPACIEKRATEGSGLVSHYEQKRRYGDSDNMSDKQADTVYDILIPSLIIAGLFVVNGIVFAVIMRYRNKRKQRLDLESKELAEL</sequence>
<keyword evidence="2" id="KW-1015">Disulfide bond</keyword>
<feature type="compositionally biased region" description="Polar residues" evidence="4">
    <location>
        <begin position="232"/>
        <end position="242"/>
    </location>
</feature>
<evidence type="ECO:0000256" key="2">
    <source>
        <dbReference type="ARBA" id="ARBA00023157"/>
    </source>
</evidence>
<keyword evidence="5" id="KW-1133">Transmembrane helix</keyword>
<feature type="region of interest" description="Disordered" evidence="4">
    <location>
        <begin position="816"/>
        <end position="838"/>
    </location>
</feature>
<evidence type="ECO:0000313" key="7">
    <source>
        <dbReference type="Proteomes" id="UP000075840"/>
    </source>
</evidence>
<dbReference type="PANTHER" id="PTHR24251:SF30">
    <property type="entry name" value="MEMBRANE FRIZZLED-RELATED PROTEIN"/>
    <property type="match status" value="1"/>
</dbReference>
<dbReference type="PROSITE" id="PS01180">
    <property type="entry name" value="CUB"/>
    <property type="match status" value="1"/>
</dbReference>
<dbReference type="PANTHER" id="PTHR24251">
    <property type="entry name" value="OVOCHYMASE-RELATED"/>
    <property type="match status" value="1"/>
</dbReference>
<feature type="transmembrane region" description="Helical" evidence="5">
    <location>
        <begin position="1175"/>
        <end position="1196"/>
    </location>
</feature>
<feature type="region of interest" description="Disordered" evidence="4">
    <location>
        <begin position="139"/>
        <end position="180"/>
    </location>
</feature>
<dbReference type="Pfam" id="PF00431">
    <property type="entry name" value="CUB"/>
    <property type="match status" value="1"/>
</dbReference>